<gene>
    <name evidence="2" type="ORF">DERF_015918</name>
</gene>
<feature type="transmembrane region" description="Helical" evidence="1">
    <location>
        <begin position="229"/>
        <end position="248"/>
    </location>
</feature>
<dbReference type="AlphaFoldDB" id="A0A922KYA4"/>
<dbReference type="Proteomes" id="UP000790347">
    <property type="component" value="Unassembled WGS sequence"/>
</dbReference>
<protein>
    <submittedName>
        <fullName evidence="2">Uncharacterized protein</fullName>
    </submittedName>
</protein>
<evidence type="ECO:0000313" key="3">
    <source>
        <dbReference type="Proteomes" id="UP000790347"/>
    </source>
</evidence>
<keyword evidence="1" id="KW-0812">Transmembrane</keyword>
<accession>A0A922KYA4</accession>
<proteinExistence type="predicted"/>
<feature type="non-terminal residue" evidence="2">
    <location>
        <position position="1"/>
    </location>
</feature>
<evidence type="ECO:0000313" key="2">
    <source>
        <dbReference type="EMBL" id="KAH9491187.1"/>
    </source>
</evidence>
<dbReference type="EMBL" id="ASGP02000009">
    <property type="protein sequence ID" value="KAH9491187.1"/>
    <property type="molecule type" value="Genomic_DNA"/>
</dbReference>
<keyword evidence="3" id="KW-1185">Reference proteome</keyword>
<sequence length="320" mass="37319">IIVEIYRRFVHEPKAIIMQSNTTIIYPACFLFRKWSLIIIISLDLMIIFYTTFALIGRLQILENNSNDITGNNYYSELYHNHHIHGSTLLIHKNLYDSDGNNNNDDDDDNKWINQTSLIMEMKPTVAASAINPFNLFPTLAFDIENPTTMMTTTTTTTISTETDTFDALTSNNDDDDDDDQIDYDRYHYHHEQFKNSNNDHTNSSISSESEHPIWFEMFEHRIYQRPKLLAQVMANFFAYIVCLIGLIGVLRENYFLTTIYAWFGCFSLASSIMIYVWTWAPELFGKIMSNLLFLILLFMYLRDLATIRLQITENIIIVA</sequence>
<organism evidence="2 3">
    <name type="scientific">Dermatophagoides farinae</name>
    <name type="common">American house dust mite</name>
    <dbReference type="NCBI Taxonomy" id="6954"/>
    <lineage>
        <taxon>Eukaryota</taxon>
        <taxon>Metazoa</taxon>
        <taxon>Ecdysozoa</taxon>
        <taxon>Arthropoda</taxon>
        <taxon>Chelicerata</taxon>
        <taxon>Arachnida</taxon>
        <taxon>Acari</taxon>
        <taxon>Acariformes</taxon>
        <taxon>Sarcoptiformes</taxon>
        <taxon>Astigmata</taxon>
        <taxon>Psoroptidia</taxon>
        <taxon>Analgoidea</taxon>
        <taxon>Pyroglyphidae</taxon>
        <taxon>Dermatophagoidinae</taxon>
        <taxon>Dermatophagoides</taxon>
    </lineage>
</organism>
<reference evidence="2" key="1">
    <citation type="submission" date="2013-05" db="EMBL/GenBank/DDBJ databases">
        <authorList>
            <person name="Yim A.K.Y."/>
            <person name="Chan T.F."/>
            <person name="Ji K.M."/>
            <person name="Liu X.Y."/>
            <person name="Zhou J.W."/>
            <person name="Li R.Q."/>
            <person name="Yang K.Y."/>
            <person name="Li J."/>
            <person name="Li M."/>
            <person name="Law P.T.W."/>
            <person name="Wu Y.L."/>
            <person name="Cai Z.L."/>
            <person name="Qin H."/>
            <person name="Bao Y."/>
            <person name="Leung R.K.K."/>
            <person name="Ng P.K.S."/>
            <person name="Zou J."/>
            <person name="Zhong X.J."/>
            <person name="Ran P.X."/>
            <person name="Zhong N.S."/>
            <person name="Liu Z.G."/>
            <person name="Tsui S.K.W."/>
        </authorList>
    </citation>
    <scope>NUCLEOTIDE SEQUENCE</scope>
    <source>
        <strain evidence="2">Derf</strain>
        <tissue evidence="2">Whole organism</tissue>
    </source>
</reference>
<feature type="transmembrane region" description="Helical" evidence="1">
    <location>
        <begin position="284"/>
        <end position="302"/>
    </location>
</feature>
<feature type="transmembrane region" description="Helical" evidence="1">
    <location>
        <begin position="260"/>
        <end position="278"/>
    </location>
</feature>
<name>A0A922KYA4_DERFA</name>
<feature type="transmembrane region" description="Helical" evidence="1">
    <location>
        <begin position="35"/>
        <end position="56"/>
    </location>
</feature>
<reference evidence="2" key="2">
    <citation type="journal article" date="2022" name="Res Sq">
        <title>Comparative Genomics Reveals Insights into the Divergent Evolution of Astigmatic Mites and Household Pest Adaptations.</title>
        <authorList>
            <person name="Xiong Q."/>
            <person name="Wan A.T.-Y."/>
            <person name="Liu X.-Y."/>
            <person name="Fung C.S.-H."/>
            <person name="Xiao X."/>
            <person name="Malainual N."/>
            <person name="Hou J."/>
            <person name="Wang L."/>
            <person name="Wang M."/>
            <person name="Yang K."/>
            <person name="Cui Y."/>
            <person name="Leung E."/>
            <person name="Nong W."/>
            <person name="Shin S.-K."/>
            <person name="Au S."/>
            <person name="Jeong K.Y."/>
            <person name="Chew F.T."/>
            <person name="Hui J."/>
            <person name="Leung T.F."/>
            <person name="Tungtrongchitr A."/>
            <person name="Zhong N."/>
            <person name="Liu Z."/>
            <person name="Tsui S."/>
        </authorList>
    </citation>
    <scope>NUCLEOTIDE SEQUENCE</scope>
    <source>
        <strain evidence="2">Derf</strain>
        <tissue evidence="2">Whole organism</tissue>
    </source>
</reference>
<evidence type="ECO:0000256" key="1">
    <source>
        <dbReference type="SAM" id="Phobius"/>
    </source>
</evidence>
<keyword evidence="1" id="KW-0472">Membrane</keyword>
<keyword evidence="1" id="KW-1133">Transmembrane helix</keyword>
<comment type="caution">
    <text evidence="2">The sequence shown here is derived from an EMBL/GenBank/DDBJ whole genome shotgun (WGS) entry which is preliminary data.</text>
</comment>